<feature type="transmembrane region" description="Helical" evidence="9">
    <location>
        <begin position="153"/>
        <end position="180"/>
    </location>
</feature>
<dbReference type="GO" id="GO:0034040">
    <property type="term" value="F:ATPase-coupled lipid transmembrane transporter activity"/>
    <property type="evidence" value="ECO:0007669"/>
    <property type="project" value="TreeGrafter"/>
</dbReference>
<dbReference type="PROSITE" id="PS50929">
    <property type="entry name" value="ABC_TM1F"/>
    <property type="match status" value="1"/>
</dbReference>
<keyword evidence="5" id="KW-0547">Nucleotide-binding</keyword>
<protein>
    <submittedName>
        <fullName evidence="12">ABC transporter ATP-binding protein</fullName>
    </submittedName>
</protein>
<keyword evidence="7 9" id="KW-1133">Transmembrane helix</keyword>
<dbReference type="PANTHER" id="PTHR24221:SF654">
    <property type="entry name" value="ATP-BINDING CASSETTE SUB-FAMILY B MEMBER 6"/>
    <property type="match status" value="1"/>
</dbReference>
<reference evidence="12 13" key="1">
    <citation type="submission" date="2018-12" db="EMBL/GenBank/DDBJ databases">
        <title>Sphingomonas sp. HMF7854 Genome sequencing and assembly.</title>
        <authorList>
            <person name="Cha I."/>
            <person name="Kang H."/>
            <person name="Kim H."/>
            <person name="Kang J."/>
            <person name="Joh K."/>
        </authorList>
    </citation>
    <scope>NUCLEOTIDE SEQUENCE [LARGE SCALE GENOMIC DNA]</scope>
    <source>
        <strain evidence="12 13">HMF7854</strain>
    </source>
</reference>
<dbReference type="PROSITE" id="PS00211">
    <property type="entry name" value="ABC_TRANSPORTER_1"/>
    <property type="match status" value="1"/>
</dbReference>
<dbReference type="SUPFAM" id="SSF90123">
    <property type="entry name" value="ABC transporter transmembrane region"/>
    <property type="match status" value="1"/>
</dbReference>
<keyword evidence="4 9" id="KW-0812">Transmembrane</keyword>
<dbReference type="EMBL" id="RWJF01000001">
    <property type="protein sequence ID" value="RST31779.1"/>
    <property type="molecule type" value="Genomic_DNA"/>
</dbReference>
<comment type="caution">
    <text evidence="12">The sequence shown here is derived from an EMBL/GenBank/DDBJ whole genome shotgun (WGS) entry which is preliminary data.</text>
</comment>
<evidence type="ECO:0000256" key="5">
    <source>
        <dbReference type="ARBA" id="ARBA00022741"/>
    </source>
</evidence>
<dbReference type="AlphaFoldDB" id="A0A429VCQ9"/>
<dbReference type="PANTHER" id="PTHR24221">
    <property type="entry name" value="ATP-BINDING CASSETTE SUB-FAMILY B"/>
    <property type="match status" value="1"/>
</dbReference>
<keyword evidence="13" id="KW-1185">Reference proteome</keyword>
<evidence type="ECO:0000256" key="3">
    <source>
        <dbReference type="ARBA" id="ARBA00022475"/>
    </source>
</evidence>
<dbReference type="Pfam" id="PF00005">
    <property type="entry name" value="ABC_tran"/>
    <property type="match status" value="1"/>
</dbReference>
<dbReference type="InterPro" id="IPR003593">
    <property type="entry name" value="AAA+_ATPase"/>
</dbReference>
<evidence type="ECO:0000256" key="9">
    <source>
        <dbReference type="SAM" id="Phobius"/>
    </source>
</evidence>
<dbReference type="GO" id="GO:0005524">
    <property type="term" value="F:ATP binding"/>
    <property type="evidence" value="ECO:0007669"/>
    <property type="project" value="UniProtKB-KW"/>
</dbReference>
<evidence type="ECO:0000259" key="11">
    <source>
        <dbReference type="PROSITE" id="PS50929"/>
    </source>
</evidence>
<organism evidence="12 13">
    <name type="scientific">Sphingomonas ginkgonis</name>
    <dbReference type="NCBI Taxonomy" id="2315330"/>
    <lineage>
        <taxon>Bacteria</taxon>
        <taxon>Pseudomonadati</taxon>
        <taxon>Pseudomonadota</taxon>
        <taxon>Alphaproteobacteria</taxon>
        <taxon>Sphingomonadales</taxon>
        <taxon>Sphingomonadaceae</taxon>
        <taxon>Sphingomonas</taxon>
    </lineage>
</organism>
<dbReference type="Pfam" id="PF00664">
    <property type="entry name" value="ABC_membrane"/>
    <property type="match status" value="1"/>
</dbReference>
<dbReference type="OrthoDB" id="5288711at2"/>
<feature type="transmembrane region" description="Helical" evidence="9">
    <location>
        <begin position="186"/>
        <end position="204"/>
    </location>
</feature>
<dbReference type="InterPro" id="IPR003439">
    <property type="entry name" value="ABC_transporter-like_ATP-bd"/>
</dbReference>
<dbReference type="PROSITE" id="PS50893">
    <property type="entry name" value="ABC_TRANSPORTER_2"/>
    <property type="match status" value="1"/>
</dbReference>
<dbReference type="RefSeq" id="WP_126719719.1">
    <property type="nucleotide sequence ID" value="NZ_RWJF01000001.1"/>
</dbReference>
<keyword evidence="6 12" id="KW-0067">ATP-binding</keyword>
<dbReference type="SUPFAM" id="SSF52540">
    <property type="entry name" value="P-loop containing nucleoside triphosphate hydrolases"/>
    <property type="match status" value="1"/>
</dbReference>
<dbReference type="FunFam" id="3.40.50.300:FF:000299">
    <property type="entry name" value="ABC transporter ATP-binding protein/permease"/>
    <property type="match status" value="1"/>
</dbReference>
<accession>A0A429VCQ9</accession>
<dbReference type="InterPro" id="IPR036640">
    <property type="entry name" value="ABC1_TM_sf"/>
</dbReference>
<feature type="domain" description="ABC transmembrane type-1" evidence="11">
    <location>
        <begin position="30"/>
        <end position="329"/>
    </location>
</feature>
<proteinExistence type="predicted"/>
<dbReference type="InterPro" id="IPR017871">
    <property type="entry name" value="ABC_transporter-like_CS"/>
</dbReference>
<feature type="transmembrane region" description="Helical" evidence="9">
    <location>
        <begin position="85"/>
        <end position="104"/>
    </location>
</feature>
<sequence length="584" mass="62832">MIESQTAERRGHDLQVLWRGLPSARKFQTLGTALLVLAGALAEVLTVGSLLPLLALLTNSDQLGRVPFVGAALLRMSHQPGGDRMVVGLFALTFVVSGAVRLWLTYAVQATAFGASRDITTVAFAKVVRQPYPFYNRAHSADLIGRFEKIYSLAYNVILNAMQGSAALVLCVALLALLLIVDPRTALIGGGLLVSAYLLVSLLVRRSLQLNAVSVAEAWGDRVRALQEALGGIRDILLDRSQAVFEQRMARAADQARYAMVRNSFINFAPRIVVETVLMLFVAGFGYYLSQQPGGFAGSLPSLGVMALGAMRLLPQVQTAFQGWSSFAGNQQTIRDVADLLRLPDHAQVTPERSGLFADRLELHGLEFGFDDRPVLRNLDLSIRRGERIGIVGPTGSGKSTLMDLLLGLLQPQQGTVSVDGKVLDEARRAWWQTQVAHVPQQIFLLDASIRANVAFAVPEAAVDDALVTSSLRAAGLADFVATLPQGAQTAVGEGGARLSGGQRQRIGIARALYKRASLLIFDEATSALDTATERSVMEAIDNLPGDITVVLIAHRLSTLANCDRIIALDGGRIARIVNSIDEL</sequence>
<dbReference type="InterPro" id="IPR011527">
    <property type="entry name" value="ABC1_TM_dom"/>
</dbReference>
<keyword evidence="8 9" id="KW-0472">Membrane</keyword>
<keyword evidence="3" id="KW-1003">Cell membrane</keyword>
<evidence type="ECO:0000256" key="4">
    <source>
        <dbReference type="ARBA" id="ARBA00022692"/>
    </source>
</evidence>
<evidence type="ECO:0000256" key="6">
    <source>
        <dbReference type="ARBA" id="ARBA00022840"/>
    </source>
</evidence>
<comment type="subcellular location">
    <subcellularLocation>
        <location evidence="1">Cell membrane</location>
        <topology evidence="1">Multi-pass membrane protein</topology>
    </subcellularLocation>
</comment>
<evidence type="ECO:0000259" key="10">
    <source>
        <dbReference type="PROSITE" id="PS50893"/>
    </source>
</evidence>
<dbReference type="GO" id="GO:0140359">
    <property type="term" value="F:ABC-type transporter activity"/>
    <property type="evidence" value="ECO:0007669"/>
    <property type="project" value="InterPro"/>
</dbReference>
<dbReference type="GO" id="GO:0016887">
    <property type="term" value="F:ATP hydrolysis activity"/>
    <property type="evidence" value="ECO:0007669"/>
    <property type="project" value="InterPro"/>
</dbReference>
<keyword evidence="2" id="KW-0813">Transport</keyword>
<dbReference type="Gene3D" id="1.20.1560.10">
    <property type="entry name" value="ABC transporter type 1, transmembrane domain"/>
    <property type="match status" value="1"/>
</dbReference>
<dbReference type="GO" id="GO:0005886">
    <property type="term" value="C:plasma membrane"/>
    <property type="evidence" value="ECO:0007669"/>
    <property type="project" value="UniProtKB-SubCell"/>
</dbReference>
<evidence type="ECO:0000256" key="1">
    <source>
        <dbReference type="ARBA" id="ARBA00004651"/>
    </source>
</evidence>
<feature type="transmembrane region" description="Helical" evidence="9">
    <location>
        <begin position="268"/>
        <end position="289"/>
    </location>
</feature>
<dbReference type="Gene3D" id="3.40.50.300">
    <property type="entry name" value="P-loop containing nucleotide triphosphate hydrolases"/>
    <property type="match status" value="1"/>
</dbReference>
<feature type="domain" description="ABC transporter" evidence="10">
    <location>
        <begin position="361"/>
        <end position="584"/>
    </location>
</feature>
<evidence type="ECO:0000313" key="12">
    <source>
        <dbReference type="EMBL" id="RST31779.1"/>
    </source>
</evidence>
<name>A0A429VCQ9_9SPHN</name>
<evidence type="ECO:0000313" key="13">
    <source>
        <dbReference type="Proteomes" id="UP000274661"/>
    </source>
</evidence>
<dbReference type="Proteomes" id="UP000274661">
    <property type="component" value="Unassembled WGS sequence"/>
</dbReference>
<feature type="transmembrane region" description="Helical" evidence="9">
    <location>
        <begin position="33"/>
        <end position="57"/>
    </location>
</feature>
<dbReference type="SMART" id="SM00382">
    <property type="entry name" value="AAA"/>
    <property type="match status" value="1"/>
</dbReference>
<dbReference type="InterPro" id="IPR039421">
    <property type="entry name" value="Type_1_exporter"/>
</dbReference>
<evidence type="ECO:0000256" key="8">
    <source>
        <dbReference type="ARBA" id="ARBA00023136"/>
    </source>
</evidence>
<gene>
    <name evidence="12" type="ORF">HMF7854_13750</name>
</gene>
<evidence type="ECO:0000256" key="7">
    <source>
        <dbReference type="ARBA" id="ARBA00022989"/>
    </source>
</evidence>
<evidence type="ECO:0000256" key="2">
    <source>
        <dbReference type="ARBA" id="ARBA00022448"/>
    </source>
</evidence>
<dbReference type="InterPro" id="IPR027417">
    <property type="entry name" value="P-loop_NTPase"/>
</dbReference>